<comment type="caution">
    <text evidence="2">The sequence shown here is derived from an EMBL/GenBank/DDBJ whole genome shotgun (WGS) entry which is preliminary data.</text>
</comment>
<dbReference type="InterPro" id="IPR029058">
    <property type="entry name" value="AB_hydrolase_fold"/>
</dbReference>
<dbReference type="Pfam" id="PF00561">
    <property type="entry name" value="Abhydrolase_1"/>
    <property type="match status" value="1"/>
</dbReference>
<dbReference type="InterPro" id="IPR050228">
    <property type="entry name" value="Carboxylesterase_BioH"/>
</dbReference>
<dbReference type="SUPFAM" id="SSF53474">
    <property type="entry name" value="alpha/beta-Hydrolases"/>
    <property type="match status" value="1"/>
</dbReference>
<dbReference type="EMBL" id="JAHHZF010000005">
    <property type="protein sequence ID" value="MBT9290075.1"/>
    <property type="molecule type" value="Genomic_DNA"/>
</dbReference>
<dbReference type="InterPro" id="IPR000073">
    <property type="entry name" value="AB_hydrolase_1"/>
</dbReference>
<protein>
    <submittedName>
        <fullName evidence="2">Alpha/beta hydrolase</fullName>
    </submittedName>
</protein>
<name>A0A947GF28_9HYPH</name>
<feature type="domain" description="AB hydrolase-1" evidence="1">
    <location>
        <begin position="39"/>
        <end position="280"/>
    </location>
</feature>
<dbReference type="Gene3D" id="3.40.50.1820">
    <property type="entry name" value="alpha/beta hydrolase"/>
    <property type="match status" value="1"/>
</dbReference>
<dbReference type="GO" id="GO:0016787">
    <property type="term" value="F:hydrolase activity"/>
    <property type="evidence" value="ECO:0007669"/>
    <property type="project" value="UniProtKB-KW"/>
</dbReference>
<dbReference type="PANTHER" id="PTHR43194:SF2">
    <property type="entry name" value="PEROXISOMAL MEMBRANE PROTEIN LPX1"/>
    <property type="match status" value="1"/>
</dbReference>
<evidence type="ECO:0000313" key="3">
    <source>
        <dbReference type="Proteomes" id="UP000766595"/>
    </source>
</evidence>
<keyword evidence="3" id="KW-1185">Reference proteome</keyword>
<organism evidence="2 3">
    <name type="scientific">Prosthecodimorpha staleyi</name>
    <dbReference type="NCBI Taxonomy" id="2840188"/>
    <lineage>
        <taxon>Bacteria</taxon>
        <taxon>Pseudomonadati</taxon>
        <taxon>Pseudomonadota</taxon>
        <taxon>Alphaproteobacteria</taxon>
        <taxon>Hyphomicrobiales</taxon>
        <taxon>Ancalomicrobiaceae</taxon>
        <taxon>Prosthecodimorpha</taxon>
    </lineage>
</organism>
<reference evidence="2 3" key="1">
    <citation type="submission" date="2021-06" db="EMBL/GenBank/DDBJ databases">
        <authorList>
            <person name="Grouzdev D.S."/>
            <person name="Koziaeva V."/>
        </authorList>
    </citation>
    <scope>NUCLEOTIDE SEQUENCE [LARGE SCALE GENOMIC DNA]</scope>
    <source>
        <strain evidence="2 3">22</strain>
    </source>
</reference>
<dbReference type="Proteomes" id="UP000766595">
    <property type="component" value="Unassembled WGS sequence"/>
</dbReference>
<accession>A0A947GF28</accession>
<keyword evidence="2" id="KW-0378">Hydrolase</keyword>
<dbReference type="PANTHER" id="PTHR43194">
    <property type="entry name" value="HYDROLASE ALPHA/BETA FOLD FAMILY"/>
    <property type="match status" value="1"/>
</dbReference>
<gene>
    <name evidence="2" type="ORF">KL771_11450</name>
</gene>
<sequence length="296" mass="31084">MGGQQCDVLGTPYRPFRYFSMDGLALAGRDYRADGQNGPPLLCLPGLTRNGRDFEPVAARFAASRRVISLDLRGRGASEPSPGGRGYDPATEAGDVIRAMDGLGIDRAVFLGTSRGGIVSMVAAAMGPDRIVAAILNDIGARIEIDGLIRIRSYLAGATVPGDWPAAGEAAKAAVGATFPDLDAAAWDRFARRLWRDRNGRPALDYDPDIARSLDALTPDMPPIDLTGAFAALGAKPVMVIRGEFSTILSAGTVDDMAGLHPGLIAHTVPRQGHAPLLEDDPTLDAITAFLGTLPA</sequence>
<proteinExistence type="predicted"/>
<evidence type="ECO:0000259" key="1">
    <source>
        <dbReference type="Pfam" id="PF00561"/>
    </source>
</evidence>
<evidence type="ECO:0000313" key="2">
    <source>
        <dbReference type="EMBL" id="MBT9290075.1"/>
    </source>
</evidence>
<dbReference type="AlphaFoldDB" id="A0A947GF28"/>